<organism evidence="2 3">
    <name type="scientific">Oesophagostomum dentatum</name>
    <name type="common">Nodular worm</name>
    <dbReference type="NCBI Taxonomy" id="61180"/>
    <lineage>
        <taxon>Eukaryota</taxon>
        <taxon>Metazoa</taxon>
        <taxon>Ecdysozoa</taxon>
        <taxon>Nematoda</taxon>
        <taxon>Chromadorea</taxon>
        <taxon>Rhabditida</taxon>
        <taxon>Rhabditina</taxon>
        <taxon>Rhabditomorpha</taxon>
        <taxon>Strongyloidea</taxon>
        <taxon>Strongylidae</taxon>
        <taxon>Oesophagostomum</taxon>
    </lineage>
</organism>
<dbReference type="Pfam" id="PF00112">
    <property type="entry name" value="Peptidase_C1"/>
    <property type="match status" value="1"/>
</dbReference>
<evidence type="ECO:0000259" key="1">
    <source>
        <dbReference type="Pfam" id="PF00112"/>
    </source>
</evidence>
<dbReference type="OrthoDB" id="5850821at2759"/>
<dbReference type="SUPFAM" id="SSF54001">
    <property type="entry name" value="Cysteine proteinases"/>
    <property type="match status" value="1"/>
</dbReference>
<dbReference type="InterPro" id="IPR038765">
    <property type="entry name" value="Papain-like_cys_pep_sf"/>
</dbReference>
<evidence type="ECO:0000313" key="3">
    <source>
        <dbReference type="Proteomes" id="UP000053660"/>
    </source>
</evidence>
<proteinExistence type="predicted"/>
<gene>
    <name evidence="2" type="ORF">OESDEN_23976</name>
</gene>
<dbReference type="InterPro" id="IPR000668">
    <property type="entry name" value="Peptidase_C1A_C"/>
</dbReference>
<name>A0A0B1RUP1_OESDE</name>
<dbReference type="AlphaFoldDB" id="A0A0B1RUP1"/>
<dbReference type="GO" id="GO:0006508">
    <property type="term" value="P:proteolysis"/>
    <property type="evidence" value="ECO:0007669"/>
    <property type="project" value="InterPro"/>
</dbReference>
<dbReference type="EMBL" id="KN611788">
    <property type="protein sequence ID" value="KHJ76404.1"/>
    <property type="molecule type" value="Genomic_DNA"/>
</dbReference>
<accession>A0A0B1RUP1</accession>
<dbReference type="Gene3D" id="1.20.5.170">
    <property type="match status" value="1"/>
</dbReference>
<reference evidence="2 3" key="1">
    <citation type="submission" date="2014-03" db="EMBL/GenBank/DDBJ databases">
        <title>Draft genome of the hookworm Oesophagostomum dentatum.</title>
        <authorList>
            <person name="Mitreva M."/>
        </authorList>
    </citation>
    <scope>NUCLEOTIDE SEQUENCE [LARGE SCALE GENOMIC DNA]</scope>
    <source>
        <strain evidence="2 3">OD-Hann</strain>
    </source>
</reference>
<evidence type="ECO:0000313" key="2">
    <source>
        <dbReference type="EMBL" id="KHJ76404.1"/>
    </source>
</evidence>
<feature type="domain" description="Peptidase C1A papain C-terminal" evidence="1">
    <location>
        <begin position="19"/>
        <end position="40"/>
    </location>
</feature>
<protein>
    <recommendedName>
        <fullName evidence="1">Peptidase C1A papain C-terminal domain-containing protein</fullName>
    </recommendedName>
</protein>
<sequence>MAGMRLNKNHPRSGKLRSGSCWAVSAASAMSDRVCIQSNGRIKVIIDYSMTYVNRILKNDILQSLVSDTDILTCCGKTCGDG</sequence>
<dbReference type="Proteomes" id="UP000053660">
    <property type="component" value="Unassembled WGS sequence"/>
</dbReference>
<keyword evidence="3" id="KW-1185">Reference proteome</keyword>
<dbReference type="GO" id="GO:0008234">
    <property type="term" value="F:cysteine-type peptidase activity"/>
    <property type="evidence" value="ECO:0007669"/>
    <property type="project" value="InterPro"/>
</dbReference>